<feature type="active site" evidence="15">
    <location>
        <position position="100"/>
    </location>
</feature>
<keyword evidence="12 15" id="KW-0238">DNA-binding</keyword>
<name>A0A2G9EI32_9FUSO</name>
<evidence type="ECO:0000256" key="8">
    <source>
        <dbReference type="ARBA" id="ARBA00022723"/>
    </source>
</evidence>
<keyword evidence="6 15" id="KW-0548">Nucleotidyltransferase</keyword>
<dbReference type="InterPro" id="IPR017961">
    <property type="entry name" value="DNA_pol_Y-fam_little_finger"/>
</dbReference>
<dbReference type="Gene3D" id="3.30.70.270">
    <property type="match status" value="1"/>
</dbReference>
<dbReference type="EC" id="2.7.7.7" evidence="15"/>
<comment type="function">
    <text evidence="15">Poorly processive, error-prone DNA polymerase involved in untargeted mutagenesis. Copies undamaged DNA at stalled replication forks, which arise in vivo from mismatched or misaligned primer ends. These misaligned primers can be extended by PolIV. Exhibits no 3'-5' exonuclease (proofreading) activity. May be involved in translesional synthesis, in conjunction with the beta clamp from PolIII.</text>
</comment>
<comment type="subcellular location">
    <subcellularLocation>
        <location evidence="1 15">Cytoplasm</location>
    </subcellularLocation>
</comment>
<dbReference type="Pfam" id="PF00817">
    <property type="entry name" value="IMS"/>
    <property type="match status" value="1"/>
</dbReference>
<comment type="subunit">
    <text evidence="15">Monomer.</text>
</comment>
<evidence type="ECO:0000256" key="2">
    <source>
        <dbReference type="ARBA" id="ARBA00010945"/>
    </source>
</evidence>
<feature type="site" description="Substrate discrimination" evidence="15">
    <location>
        <position position="14"/>
    </location>
</feature>
<evidence type="ECO:0000256" key="14">
    <source>
        <dbReference type="ARBA" id="ARBA00049244"/>
    </source>
</evidence>
<dbReference type="GO" id="GO:0000287">
    <property type="term" value="F:magnesium ion binding"/>
    <property type="evidence" value="ECO:0007669"/>
    <property type="project" value="UniProtKB-UniRule"/>
</dbReference>
<keyword evidence="3 15" id="KW-0515">Mutator protein</keyword>
<comment type="catalytic activity">
    <reaction evidence="14 15">
        <text>DNA(n) + a 2'-deoxyribonucleoside 5'-triphosphate = DNA(n+1) + diphosphate</text>
        <dbReference type="Rhea" id="RHEA:22508"/>
        <dbReference type="Rhea" id="RHEA-COMP:17339"/>
        <dbReference type="Rhea" id="RHEA-COMP:17340"/>
        <dbReference type="ChEBI" id="CHEBI:33019"/>
        <dbReference type="ChEBI" id="CHEBI:61560"/>
        <dbReference type="ChEBI" id="CHEBI:173112"/>
        <dbReference type="EC" id="2.7.7.7"/>
    </reaction>
</comment>
<organism evidence="17 18">
    <name type="scientific">Fusobacterium pseudoperiodonticum</name>
    <dbReference type="NCBI Taxonomy" id="2663009"/>
    <lineage>
        <taxon>Bacteria</taxon>
        <taxon>Fusobacteriati</taxon>
        <taxon>Fusobacteriota</taxon>
        <taxon>Fusobacteriia</taxon>
        <taxon>Fusobacteriales</taxon>
        <taxon>Fusobacteriaceae</taxon>
        <taxon>Fusobacterium</taxon>
    </lineage>
</organism>
<evidence type="ECO:0000313" key="18">
    <source>
        <dbReference type="Proteomes" id="UP000229011"/>
    </source>
</evidence>
<dbReference type="InterPro" id="IPR022880">
    <property type="entry name" value="DNApol_IV"/>
</dbReference>
<dbReference type="GO" id="GO:0042276">
    <property type="term" value="P:error-prone translesion synthesis"/>
    <property type="evidence" value="ECO:0007669"/>
    <property type="project" value="TreeGrafter"/>
</dbReference>
<evidence type="ECO:0000256" key="12">
    <source>
        <dbReference type="ARBA" id="ARBA00023125"/>
    </source>
</evidence>
<comment type="cofactor">
    <cofactor evidence="15">
        <name>Mg(2+)</name>
        <dbReference type="ChEBI" id="CHEBI:18420"/>
    </cofactor>
    <text evidence="15">Binds 2 magnesium ions per subunit.</text>
</comment>
<dbReference type="InterPro" id="IPR001126">
    <property type="entry name" value="UmuC"/>
</dbReference>
<dbReference type="Proteomes" id="UP000229011">
    <property type="component" value="Unassembled WGS sequence"/>
</dbReference>
<dbReference type="InterPro" id="IPR036775">
    <property type="entry name" value="DNA_pol_Y-fam_lit_finger_sf"/>
</dbReference>
<evidence type="ECO:0000256" key="15">
    <source>
        <dbReference type="HAMAP-Rule" id="MF_01113"/>
    </source>
</evidence>
<comment type="similarity">
    <text evidence="2 15">Belongs to the DNA polymerase type-Y family.</text>
</comment>
<dbReference type="SUPFAM" id="SSF100879">
    <property type="entry name" value="Lesion bypass DNA polymerase (Y-family), little finger domain"/>
    <property type="match status" value="1"/>
</dbReference>
<keyword evidence="10 15" id="KW-0460">Magnesium</keyword>
<proteinExistence type="inferred from homology"/>
<evidence type="ECO:0000313" key="17">
    <source>
        <dbReference type="EMBL" id="PIM80587.1"/>
    </source>
</evidence>
<dbReference type="GO" id="GO:0005829">
    <property type="term" value="C:cytosol"/>
    <property type="evidence" value="ECO:0007669"/>
    <property type="project" value="TreeGrafter"/>
</dbReference>
<dbReference type="Pfam" id="PF11799">
    <property type="entry name" value="IMS_C"/>
    <property type="match status" value="1"/>
</dbReference>
<dbReference type="GeneID" id="93328675"/>
<evidence type="ECO:0000256" key="6">
    <source>
        <dbReference type="ARBA" id="ARBA00022695"/>
    </source>
</evidence>
<evidence type="ECO:0000256" key="7">
    <source>
        <dbReference type="ARBA" id="ARBA00022705"/>
    </source>
</evidence>
<keyword evidence="11 15" id="KW-0239">DNA-directed DNA polymerase</keyword>
<dbReference type="GO" id="GO:0003684">
    <property type="term" value="F:damaged DNA binding"/>
    <property type="evidence" value="ECO:0007669"/>
    <property type="project" value="InterPro"/>
</dbReference>
<dbReference type="Pfam" id="PF21999">
    <property type="entry name" value="IMS_HHH_1"/>
    <property type="match status" value="1"/>
</dbReference>
<keyword evidence="8 15" id="KW-0479">Metal-binding</keyword>
<evidence type="ECO:0000256" key="5">
    <source>
        <dbReference type="ARBA" id="ARBA00022679"/>
    </source>
</evidence>
<dbReference type="GO" id="GO:0006281">
    <property type="term" value="P:DNA repair"/>
    <property type="evidence" value="ECO:0007669"/>
    <property type="project" value="UniProtKB-UniRule"/>
</dbReference>
<dbReference type="GO" id="GO:0003887">
    <property type="term" value="F:DNA-directed DNA polymerase activity"/>
    <property type="evidence" value="ECO:0007669"/>
    <property type="project" value="UniProtKB-UniRule"/>
</dbReference>
<dbReference type="EMBL" id="PEQY01000001">
    <property type="protein sequence ID" value="PIM80587.1"/>
    <property type="molecule type" value="Genomic_DNA"/>
</dbReference>
<evidence type="ECO:0000259" key="16">
    <source>
        <dbReference type="PROSITE" id="PS50173"/>
    </source>
</evidence>
<dbReference type="CDD" id="cd03586">
    <property type="entry name" value="PolY_Pol_IV_kappa"/>
    <property type="match status" value="1"/>
</dbReference>
<evidence type="ECO:0000256" key="1">
    <source>
        <dbReference type="ARBA" id="ARBA00004496"/>
    </source>
</evidence>
<evidence type="ECO:0000256" key="13">
    <source>
        <dbReference type="ARBA" id="ARBA00023204"/>
    </source>
</evidence>
<dbReference type="RefSeq" id="WP_099959186.1">
    <property type="nucleotide sequence ID" value="NZ_PEQY01000001.1"/>
</dbReference>
<accession>A0A2G9EI32</accession>
<evidence type="ECO:0000256" key="9">
    <source>
        <dbReference type="ARBA" id="ARBA00022763"/>
    </source>
</evidence>
<gene>
    <name evidence="15" type="primary">dinB</name>
    <name evidence="17" type="ORF">CTM71_09555</name>
</gene>
<keyword evidence="9 15" id="KW-0227">DNA damage</keyword>
<keyword evidence="7 15" id="KW-0235">DNA replication</keyword>
<dbReference type="PANTHER" id="PTHR11076">
    <property type="entry name" value="DNA REPAIR POLYMERASE UMUC / TRANSFERASE FAMILY MEMBER"/>
    <property type="match status" value="1"/>
</dbReference>
<comment type="caution">
    <text evidence="17">The sequence shown here is derived from an EMBL/GenBank/DDBJ whole genome shotgun (WGS) entry which is preliminary data.</text>
</comment>
<dbReference type="GO" id="GO:0009432">
    <property type="term" value="P:SOS response"/>
    <property type="evidence" value="ECO:0007669"/>
    <property type="project" value="TreeGrafter"/>
</dbReference>
<dbReference type="InterPro" id="IPR053848">
    <property type="entry name" value="IMS_HHH_1"/>
</dbReference>
<feature type="domain" description="UmuC" evidence="16">
    <location>
        <begin position="5"/>
        <end position="181"/>
    </location>
</feature>
<reference evidence="17 18" key="1">
    <citation type="submission" date="2017-11" db="EMBL/GenBank/DDBJ databases">
        <title>Genome sequencing of Fusobacterium periodonticum KCOM 1259.</title>
        <authorList>
            <person name="Kook J.-K."/>
            <person name="Park S.-N."/>
            <person name="Lim Y.K."/>
        </authorList>
    </citation>
    <scope>NUCLEOTIDE SEQUENCE [LARGE SCALE GENOMIC DNA]</scope>
    <source>
        <strain evidence="17 18">KCOM 1259</strain>
    </source>
</reference>
<protein>
    <recommendedName>
        <fullName evidence="15">DNA polymerase IV</fullName>
        <shortName evidence="15">Pol IV</shortName>
        <ecNumber evidence="15">2.7.7.7</ecNumber>
    </recommendedName>
</protein>
<evidence type="ECO:0000256" key="11">
    <source>
        <dbReference type="ARBA" id="ARBA00022932"/>
    </source>
</evidence>
<dbReference type="Gene3D" id="3.30.1490.100">
    <property type="entry name" value="DNA polymerase, Y-family, little finger domain"/>
    <property type="match status" value="1"/>
</dbReference>
<dbReference type="SUPFAM" id="SSF56672">
    <property type="entry name" value="DNA/RNA polymerases"/>
    <property type="match status" value="1"/>
</dbReference>
<evidence type="ECO:0000256" key="3">
    <source>
        <dbReference type="ARBA" id="ARBA00022457"/>
    </source>
</evidence>
<keyword evidence="4 15" id="KW-0963">Cytoplasm</keyword>
<dbReference type="GO" id="GO:0006261">
    <property type="term" value="P:DNA-templated DNA replication"/>
    <property type="evidence" value="ECO:0007669"/>
    <property type="project" value="UniProtKB-UniRule"/>
</dbReference>
<feature type="binding site" evidence="15">
    <location>
        <position position="9"/>
    </location>
    <ligand>
        <name>Mg(2+)</name>
        <dbReference type="ChEBI" id="CHEBI:18420"/>
    </ligand>
</feature>
<dbReference type="HAMAP" id="MF_01113">
    <property type="entry name" value="DNApol_IV"/>
    <property type="match status" value="1"/>
</dbReference>
<evidence type="ECO:0000256" key="4">
    <source>
        <dbReference type="ARBA" id="ARBA00022490"/>
    </source>
</evidence>
<dbReference type="InterPro" id="IPR050116">
    <property type="entry name" value="DNA_polymerase-Y"/>
</dbReference>
<dbReference type="Gene3D" id="3.40.1170.60">
    <property type="match status" value="1"/>
</dbReference>
<dbReference type="Gene3D" id="1.10.150.20">
    <property type="entry name" value="5' to 3' exonuclease, C-terminal subdomain"/>
    <property type="match status" value="1"/>
</dbReference>
<dbReference type="InterPro" id="IPR043128">
    <property type="entry name" value="Rev_trsase/Diguanyl_cyclase"/>
</dbReference>
<dbReference type="PROSITE" id="PS50173">
    <property type="entry name" value="UMUC"/>
    <property type="match status" value="1"/>
</dbReference>
<dbReference type="PANTHER" id="PTHR11076:SF33">
    <property type="entry name" value="DNA POLYMERASE KAPPA"/>
    <property type="match status" value="1"/>
</dbReference>
<evidence type="ECO:0000256" key="10">
    <source>
        <dbReference type="ARBA" id="ARBA00022842"/>
    </source>
</evidence>
<keyword evidence="5 15" id="KW-0808">Transferase</keyword>
<dbReference type="NCBIfam" id="NF002677">
    <property type="entry name" value="PRK02406.1"/>
    <property type="match status" value="1"/>
</dbReference>
<dbReference type="AlphaFoldDB" id="A0A2G9EI32"/>
<dbReference type="InterPro" id="IPR043502">
    <property type="entry name" value="DNA/RNA_pol_sf"/>
</dbReference>
<sequence length="352" mass="41106">MERIIMHYDMDAFYASIEINRNPKLKNKPLVVGENIVTTASYEARKYGIHSAMKVSDAKLLCPKLIVIPVDKKEYIRISNEIHNLILKITNKVEFIATDEGYVDLTGIVKPENKMQFALKFKERIKELTNLTCSVGMGFNKLSAKIASDINKPFGVYVFENEKDFVEYISDKKIKIIPGVGRKFSEILKHDKIFHVKDVFKYSLDYLVKKYGKSRGENLYCSVRGINYDEVEYEREIHSIGNEETYSIALQTSSELEREFNSLFEYTYQRLIKNSVFSQSITVKIRYTSFKTYTKSKKLKFATRDKEFLYNEMLELLNSFEQEDEIRLLGIYFGDIKRNTLIQLSINESLKK</sequence>
<feature type="binding site" evidence="15">
    <location>
        <position position="99"/>
    </location>
    <ligand>
        <name>Mg(2+)</name>
        <dbReference type="ChEBI" id="CHEBI:18420"/>
    </ligand>
</feature>
<keyword evidence="13 15" id="KW-0234">DNA repair</keyword>